<dbReference type="STRING" id="36087.A0A077Z852"/>
<evidence type="ECO:0000256" key="2">
    <source>
        <dbReference type="ARBA" id="ARBA00023187"/>
    </source>
</evidence>
<dbReference type="Pfam" id="PF09750">
    <property type="entry name" value="DRY_EERY"/>
    <property type="match status" value="1"/>
</dbReference>
<accession>A0A077Z852</accession>
<gene>
    <name evidence="4" type="ORF">TTRE_0000467901</name>
</gene>
<dbReference type="InterPro" id="IPR019147">
    <property type="entry name" value="SWAP_N_domain"/>
</dbReference>
<evidence type="ECO:0000313" key="5">
    <source>
        <dbReference type="Proteomes" id="UP000030665"/>
    </source>
</evidence>
<sequence>MWFEARRQERKIRTIMVDHKKRAERRRFYYERIRKDPTEFMQVHGQASAFLSLLHDIRVLLSLRCPWQGDPTVLIDRFDARSYLDKLPDNRSKSSGLEERKMNYERYRLLVINDFEKSKFFQKYVRLDISLLTNEDMHELNRIATRYGMKMGDFTK</sequence>
<dbReference type="AlphaFoldDB" id="A0A077Z852"/>
<proteinExistence type="predicted"/>
<evidence type="ECO:0000313" key="4">
    <source>
        <dbReference type="EMBL" id="CDW56401.1"/>
    </source>
</evidence>
<dbReference type="InterPro" id="IPR040397">
    <property type="entry name" value="SWAP"/>
</dbReference>
<organism evidence="4 5">
    <name type="scientific">Trichuris trichiura</name>
    <name type="common">Whipworm</name>
    <name type="synonym">Trichocephalus trichiurus</name>
    <dbReference type="NCBI Taxonomy" id="36087"/>
    <lineage>
        <taxon>Eukaryota</taxon>
        <taxon>Metazoa</taxon>
        <taxon>Ecdysozoa</taxon>
        <taxon>Nematoda</taxon>
        <taxon>Enoplea</taxon>
        <taxon>Dorylaimia</taxon>
        <taxon>Trichinellida</taxon>
        <taxon>Trichuridae</taxon>
        <taxon>Trichuris</taxon>
    </lineage>
</organism>
<evidence type="ECO:0000259" key="3">
    <source>
        <dbReference type="SMART" id="SM01141"/>
    </source>
</evidence>
<dbReference type="GO" id="GO:0006397">
    <property type="term" value="P:mRNA processing"/>
    <property type="evidence" value="ECO:0007669"/>
    <property type="project" value="UniProtKB-KW"/>
</dbReference>
<reference evidence="4" key="2">
    <citation type="submission" date="2014-03" db="EMBL/GenBank/DDBJ databases">
        <title>The whipworm genome and dual-species transcriptomics of an intimate host-pathogen interaction.</title>
        <authorList>
            <person name="Foth B.J."/>
            <person name="Tsai I.J."/>
            <person name="Reid A.J."/>
            <person name="Bancroft A.J."/>
            <person name="Nichol S."/>
            <person name="Tracey A."/>
            <person name="Holroyd N."/>
            <person name="Cotton J.A."/>
            <person name="Stanley E.J."/>
            <person name="Zarowiecki M."/>
            <person name="Liu J.Z."/>
            <person name="Huckvale T."/>
            <person name="Cooper P.J."/>
            <person name="Grencis R.K."/>
            <person name="Berriman M."/>
        </authorList>
    </citation>
    <scope>NUCLEOTIDE SEQUENCE [LARGE SCALE GENOMIC DNA]</scope>
</reference>
<dbReference type="EMBL" id="HG806036">
    <property type="protein sequence ID" value="CDW56401.1"/>
    <property type="molecule type" value="Genomic_DNA"/>
</dbReference>
<evidence type="ECO:0000256" key="1">
    <source>
        <dbReference type="ARBA" id="ARBA00022664"/>
    </source>
</evidence>
<keyword evidence="5" id="KW-1185">Reference proteome</keyword>
<dbReference type="PANTHER" id="PTHR13161:SF4">
    <property type="entry name" value="CLK4-ASSOCIATING SERINE_ARGININE RICH PROTEIN"/>
    <property type="match status" value="1"/>
</dbReference>
<dbReference type="SMART" id="SM01141">
    <property type="entry name" value="DRY_EERY"/>
    <property type="match status" value="1"/>
</dbReference>
<dbReference type="Proteomes" id="UP000030665">
    <property type="component" value="Unassembled WGS sequence"/>
</dbReference>
<protein>
    <submittedName>
        <fullName evidence="4">Splicing factor, arginine</fullName>
    </submittedName>
</protein>
<dbReference type="GO" id="GO:0008380">
    <property type="term" value="P:RNA splicing"/>
    <property type="evidence" value="ECO:0007669"/>
    <property type="project" value="UniProtKB-KW"/>
</dbReference>
<name>A0A077Z852_TRITR</name>
<keyword evidence="2" id="KW-0508">mRNA splicing</keyword>
<feature type="domain" description="Suppressor of white apricot N-terminal" evidence="3">
    <location>
        <begin position="39"/>
        <end position="151"/>
    </location>
</feature>
<dbReference type="PANTHER" id="PTHR13161">
    <property type="entry name" value="SPLICING FACTOR SUPPRESSOR OF WHITE APRICOT"/>
    <property type="match status" value="1"/>
</dbReference>
<reference evidence="4" key="1">
    <citation type="submission" date="2014-01" db="EMBL/GenBank/DDBJ databases">
        <authorList>
            <person name="Aslett M."/>
        </authorList>
    </citation>
    <scope>NUCLEOTIDE SEQUENCE</scope>
</reference>
<keyword evidence="1" id="KW-0507">mRNA processing</keyword>
<dbReference type="OrthoDB" id="10070965at2759"/>